<protein>
    <submittedName>
        <fullName evidence="2">Uncharacterized protein LOC112466100 isoform X1</fullName>
    </submittedName>
</protein>
<sequence>MCVHFYHLFPEKVQKNDKFYIVLLKDGLVTVPKQWLIDDKKYTYWLSDVNTAQRMNLIKSCAEVNLEWEKYEIECRYGTKTYKRAREKEKLAEKISDINTILQMKKKINVKENYAVRKL</sequence>
<evidence type="ECO:0000313" key="2">
    <source>
        <dbReference type="RefSeq" id="XP_024889754.1"/>
    </source>
</evidence>
<dbReference type="RefSeq" id="XP_024889754.1">
    <property type="nucleotide sequence ID" value="XM_025033986.1"/>
</dbReference>
<name>A0A6J1R3Y0_9HYME</name>
<dbReference type="GeneID" id="112466100"/>
<dbReference type="OrthoDB" id="10313918at2759"/>
<reference evidence="2" key="1">
    <citation type="submission" date="2025-08" db="UniProtKB">
        <authorList>
            <consortium name="RefSeq"/>
        </authorList>
    </citation>
    <scope>IDENTIFICATION</scope>
    <source>
        <tissue evidence="2">Whole body</tissue>
    </source>
</reference>
<accession>A0A6J1R3Y0</accession>
<dbReference type="AlphaFoldDB" id="A0A6J1R3Y0"/>
<gene>
    <name evidence="2" type="primary">LOC112466100</name>
</gene>
<dbReference type="Proteomes" id="UP000504618">
    <property type="component" value="Unplaced"/>
</dbReference>
<evidence type="ECO:0000313" key="1">
    <source>
        <dbReference type="Proteomes" id="UP000504618"/>
    </source>
</evidence>
<keyword evidence="1" id="KW-1185">Reference proteome</keyword>
<organism evidence="1 2">
    <name type="scientific">Temnothorax curvispinosus</name>
    <dbReference type="NCBI Taxonomy" id="300111"/>
    <lineage>
        <taxon>Eukaryota</taxon>
        <taxon>Metazoa</taxon>
        <taxon>Ecdysozoa</taxon>
        <taxon>Arthropoda</taxon>
        <taxon>Hexapoda</taxon>
        <taxon>Insecta</taxon>
        <taxon>Pterygota</taxon>
        <taxon>Neoptera</taxon>
        <taxon>Endopterygota</taxon>
        <taxon>Hymenoptera</taxon>
        <taxon>Apocrita</taxon>
        <taxon>Aculeata</taxon>
        <taxon>Formicoidea</taxon>
        <taxon>Formicidae</taxon>
        <taxon>Myrmicinae</taxon>
        <taxon>Temnothorax</taxon>
    </lineage>
</organism>
<proteinExistence type="predicted"/>